<feature type="binding site" evidence="2">
    <location>
        <position position="181"/>
    </location>
    <ligand>
        <name>dihydroxyacetone phosphate</name>
        <dbReference type="ChEBI" id="CHEBI:57642"/>
    </ligand>
</feature>
<feature type="binding site" evidence="3">
    <location>
        <position position="83"/>
    </location>
    <ligand>
        <name>Zn(2+)</name>
        <dbReference type="ChEBI" id="CHEBI:29105"/>
        <label>1</label>
        <note>catalytic</note>
    </ligand>
</feature>
<gene>
    <name evidence="4" type="ORF">EPJ69_01505</name>
</gene>
<evidence type="ECO:0000256" key="1">
    <source>
        <dbReference type="PIRSR" id="PIRSR001359-1"/>
    </source>
</evidence>
<dbReference type="CDD" id="cd00947">
    <property type="entry name" value="TBP_aldolase_IIB"/>
    <property type="match status" value="1"/>
</dbReference>
<evidence type="ECO:0000313" key="4">
    <source>
        <dbReference type="EMBL" id="TXJ34880.1"/>
    </source>
</evidence>
<sequence length="280" mass="30785">MLVTLNDLFKNINKNKVKAYGAFNLHCYEMILPFFQASKEINIPIIMQISTGTAQYIGYKLLADSVKSLSETSGMDICLHLDHCSKEESIKEAIDSGFSSVMIDGSSLPIDENIKLTKRVVEFAHSKGVSVEGEIGTIGGNEDGIKANIDASMYTEPKDALRFYKETEIDAMAISIGTAHGLYKGKANISFEKLKEIKELTNAPLVLHGGTGVSNEDIKKCVEYGINKVNVGTELNATWIEKAKETFQNGKFSDSLRNLLIPANNSIKEVLLDKIKLISL</sequence>
<evidence type="ECO:0000256" key="3">
    <source>
        <dbReference type="PIRSR" id="PIRSR001359-3"/>
    </source>
</evidence>
<feature type="binding site" evidence="2">
    <location>
        <begin position="230"/>
        <end position="233"/>
    </location>
    <ligand>
        <name>dihydroxyacetone phosphate</name>
        <dbReference type="ChEBI" id="CHEBI:57642"/>
    </ligand>
</feature>
<dbReference type="PROSITE" id="PS00806">
    <property type="entry name" value="ALDOLASE_CLASS_II_2"/>
    <property type="match status" value="1"/>
</dbReference>
<dbReference type="GO" id="GO:0016832">
    <property type="term" value="F:aldehyde-lyase activity"/>
    <property type="evidence" value="ECO:0007669"/>
    <property type="project" value="InterPro"/>
</dbReference>
<keyword evidence="3" id="KW-0479">Metal-binding</keyword>
<dbReference type="Proteomes" id="UP000324707">
    <property type="component" value="Unassembled WGS sequence"/>
</dbReference>
<dbReference type="Gene3D" id="3.20.20.70">
    <property type="entry name" value="Aldolase class I"/>
    <property type="match status" value="1"/>
</dbReference>
<dbReference type="PANTHER" id="PTHR30304">
    <property type="entry name" value="D-TAGATOSE-1,6-BISPHOSPHATE ALDOLASE"/>
    <property type="match status" value="1"/>
</dbReference>
<proteinExistence type="predicted"/>
<reference evidence="4 5" key="1">
    <citation type="journal article" date="1992" name="Lakartidningen">
        <title>[Penicillin V and not amoxicillin is the first choice preparation in acute otitis].</title>
        <authorList>
            <person name="Kamme C."/>
            <person name="Lundgren K."/>
            <person name="Prellner K."/>
        </authorList>
    </citation>
    <scope>NUCLEOTIDE SEQUENCE [LARGE SCALE GENOMIC DNA]</scope>
    <source>
        <strain evidence="4 5">PC5538III-lc</strain>
    </source>
</reference>
<dbReference type="Pfam" id="PF01116">
    <property type="entry name" value="F_bP_aldolase"/>
    <property type="match status" value="1"/>
</dbReference>
<protein>
    <submittedName>
        <fullName evidence="4">Class II fructose-bisphosphate aldolase</fullName>
    </submittedName>
</protein>
<dbReference type="PIRSF" id="PIRSF001359">
    <property type="entry name" value="F_bP_aldolase_II"/>
    <property type="match status" value="1"/>
</dbReference>
<comment type="cofactor">
    <cofactor evidence="3">
        <name>Zn(2+)</name>
        <dbReference type="ChEBI" id="CHEBI:29105"/>
    </cofactor>
    <text evidence="3">Binds 2 Zn(2+) ions per subunit. One is catalytic and the other provides a structural contribution.</text>
</comment>
<dbReference type="RefSeq" id="WP_147735638.1">
    <property type="nucleotide sequence ID" value="NZ_SAXX01000003.1"/>
</dbReference>
<feature type="binding site" evidence="3">
    <location>
        <position position="134"/>
    </location>
    <ligand>
        <name>Zn(2+)</name>
        <dbReference type="ChEBI" id="CHEBI:29105"/>
        <label>2</label>
    </ligand>
</feature>
<dbReference type="AlphaFoldDB" id="A0A5C8EFQ8"/>
<feature type="active site" description="Proton donor" evidence="1">
    <location>
        <position position="82"/>
    </location>
</feature>
<dbReference type="NCBIfam" id="TIGR00167">
    <property type="entry name" value="cbbA"/>
    <property type="match status" value="1"/>
</dbReference>
<dbReference type="InterPro" id="IPR000771">
    <property type="entry name" value="FBA_II"/>
</dbReference>
<name>A0A5C8EFQ8_9SPIR</name>
<feature type="binding site" evidence="3">
    <location>
        <position position="104"/>
    </location>
    <ligand>
        <name>Zn(2+)</name>
        <dbReference type="ChEBI" id="CHEBI:29105"/>
        <label>2</label>
    </ligand>
</feature>
<dbReference type="GO" id="GO:0005975">
    <property type="term" value="P:carbohydrate metabolic process"/>
    <property type="evidence" value="ECO:0007669"/>
    <property type="project" value="InterPro"/>
</dbReference>
<dbReference type="InterPro" id="IPR050246">
    <property type="entry name" value="Class_II_FBP_aldolase"/>
</dbReference>
<dbReference type="GO" id="GO:0008270">
    <property type="term" value="F:zinc ion binding"/>
    <property type="evidence" value="ECO:0007669"/>
    <property type="project" value="InterPro"/>
</dbReference>
<feature type="binding site" evidence="2">
    <location>
        <begin position="209"/>
        <end position="211"/>
    </location>
    <ligand>
        <name>dihydroxyacetone phosphate</name>
        <dbReference type="ChEBI" id="CHEBI:57642"/>
    </ligand>
</feature>
<dbReference type="InterPro" id="IPR013785">
    <property type="entry name" value="Aldolase_TIM"/>
</dbReference>
<dbReference type="SUPFAM" id="SSF51569">
    <property type="entry name" value="Aldolase"/>
    <property type="match status" value="1"/>
</dbReference>
<organism evidence="4 5">
    <name type="scientific">Brachyspira aalborgi</name>
    <dbReference type="NCBI Taxonomy" id="29522"/>
    <lineage>
        <taxon>Bacteria</taxon>
        <taxon>Pseudomonadati</taxon>
        <taxon>Spirochaetota</taxon>
        <taxon>Spirochaetia</taxon>
        <taxon>Brachyspirales</taxon>
        <taxon>Brachyspiraceae</taxon>
        <taxon>Brachyspira</taxon>
    </lineage>
</organism>
<keyword evidence="3" id="KW-0862">Zinc</keyword>
<dbReference type="PANTHER" id="PTHR30304:SF0">
    <property type="entry name" value="D-TAGATOSE-1,6-BISPHOSPHATE ALDOLASE SUBUNIT GATY-RELATED"/>
    <property type="match status" value="1"/>
</dbReference>
<accession>A0A5C8EFQ8</accession>
<feature type="binding site" evidence="3">
    <location>
        <position position="180"/>
    </location>
    <ligand>
        <name>Zn(2+)</name>
        <dbReference type="ChEBI" id="CHEBI:29105"/>
        <label>1</label>
        <note>catalytic</note>
    </ligand>
</feature>
<evidence type="ECO:0000313" key="5">
    <source>
        <dbReference type="Proteomes" id="UP000324707"/>
    </source>
</evidence>
<feature type="binding site" evidence="3">
    <location>
        <position position="208"/>
    </location>
    <ligand>
        <name>Zn(2+)</name>
        <dbReference type="ChEBI" id="CHEBI:29105"/>
        <label>1</label>
        <note>catalytic</note>
    </ligand>
</feature>
<evidence type="ECO:0000256" key="2">
    <source>
        <dbReference type="PIRSR" id="PIRSR001359-2"/>
    </source>
</evidence>
<dbReference type="EMBL" id="SAXX01000003">
    <property type="protein sequence ID" value="TXJ34880.1"/>
    <property type="molecule type" value="Genomic_DNA"/>
</dbReference>
<comment type="caution">
    <text evidence="4">The sequence shown here is derived from an EMBL/GenBank/DDBJ whole genome shotgun (WGS) entry which is preliminary data.</text>
</comment>